<dbReference type="PROSITE" id="PS50181">
    <property type="entry name" value="FBOX"/>
    <property type="match status" value="1"/>
</dbReference>
<dbReference type="PANTHER" id="PTHR38926">
    <property type="entry name" value="F-BOX DOMAIN CONTAINING PROTEIN, EXPRESSED"/>
    <property type="match status" value="1"/>
</dbReference>
<dbReference type="PANTHER" id="PTHR38926:SF5">
    <property type="entry name" value="F-BOX AND LEUCINE-RICH REPEAT PROTEIN 6"/>
    <property type="match status" value="1"/>
</dbReference>
<dbReference type="AlphaFoldDB" id="A0A4S4MNK1"/>
<sequence length="474" mass="53270">MEDCTLPSAAFSALPVDILRKVFLFVGPNVLSKIALTHVCKHWRTTALEFPLMWTHLDLDYLSGLATVAMVLQRSKGLPLSLHCSIWTALRHSVCVSEIRRTCEVDFSIDSYSQLTVRHFLENTSAPVLIRCSLEFSTYEIQAPSIFKKQHPLLRDLSLTSCRMAYTAGNYFGLRRLEIRCTVEPDLTYPEDECLVELFKWSPDLEEVVLHSCAVHPQLTKAYVGDGRRTNITHLPKLRLMDLRLRTSNIHAIASSIRPSSDLSLNIVASICPATPEDEQILSEHSPLMAAALNRAQAIVLDGRALTMAAFMDVDLRNESMRVQLDYPHPLNFYNVLLKPTITSDMLPNLRRLRFRHTSAEDVVTILRSLPSVTTLELCVDESEGFSCRDILSVLEAEIRSGTSLCQALQTLSFDDARLDSISRATLVQLRALLPNLRRLALYRCEVEVGLEATLGALSTFDVVEWSEHEISSS</sequence>
<evidence type="ECO:0000313" key="2">
    <source>
        <dbReference type="EMBL" id="THH26798.1"/>
    </source>
</evidence>
<name>A0A4S4MNK1_9APHY</name>
<dbReference type="Gene3D" id="1.20.1280.50">
    <property type="match status" value="1"/>
</dbReference>
<proteinExistence type="predicted"/>
<gene>
    <name evidence="2" type="ORF">EUX98_g7399</name>
</gene>
<dbReference type="Proteomes" id="UP000308730">
    <property type="component" value="Unassembled WGS sequence"/>
</dbReference>
<dbReference type="InterPro" id="IPR032675">
    <property type="entry name" value="LRR_dom_sf"/>
</dbReference>
<comment type="caution">
    <text evidence="2">The sequence shown here is derived from an EMBL/GenBank/DDBJ whole genome shotgun (WGS) entry which is preliminary data.</text>
</comment>
<dbReference type="InterPro" id="IPR036047">
    <property type="entry name" value="F-box-like_dom_sf"/>
</dbReference>
<protein>
    <recommendedName>
        <fullName evidence="1">F-box domain-containing protein</fullName>
    </recommendedName>
</protein>
<keyword evidence="3" id="KW-1185">Reference proteome</keyword>
<dbReference type="SUPFAM" id="SSF81383">
    <property type="entry name" value="F-box domain"/>
    <property type="match status" value="1"/>
</dbReference>
<reference evidence="2 3" key="1">
    <citation type="submission" date="2019-02" db="EMBL/GenBank/DDBJ databases">
        <title>Genome sequencing of the rare red list fungi Antrodiella citrinella (Flaviporus citrinellus).</title>
        <authorList>
            <person name="Buettner E."/>
            <person name="Kellner H."/>
        </authorList>
    </citation>
    <scope>NUCLEOTIDE SEQUENCE [LARGE SCALE GENOMIC DNA]</scope>
    <source>
        <strain evidence="2 3">DSM 108506</strain>
    </source>
</reference>
<dbReference type="EMBL" id="SGPM01000310">
    <property type="protein sequence ID" value="THH26798.1"/>
    <property type="molecule type" value="Genomic_DNA"/>
</dbReference>
<dbReference type="SUPFAM" id="SSF52047">
    <property type="entry name" value="RNI-like"/>
    <property type="match status" value="1"/>
</dbReference>
<dbReference type="OrthoDB" id="2269034at2759"/>
<evidence type="ECO:0000259" key="1">
    <source>
        <dbReference type="PROSITE" id="PS50181"/>
    </source>
</evidence>
<dbReference type="Gene3D" id="3.80.10.10">
    <property type="entry name" value="Ribonuclease Inhibitor"/>
    <property type="match status" value="1"/>
</dbReference>
<evidence type="ECO:0000313" key="3">
    <source>
        <dbReference type="Proteomes" id="UP000308730"/>
    </source>
</evidence>
<organism evidence="2 3">
    <name type="scientific">Antrodiella citrinella</name>
    <dbReference type="NCBI Taxonomy" id="2447956"/>
    <lineage>
        <taxon>Eukaryota</taxon>
        <taxon>Fungi</taxon>
        <taxon>Dikarya</taxon>
        <taxon>Basidiomycota</taxon>
        <taxon>Agaricomycotina</taxon>
        <taxon>Agaricomycetes</taxon>
        <taxon>Polyporales</taxon>
        <taxon>Steccherinaceae</taxon>
        <taxon>Antrodiella</taxon>
    </lineage>
</organism>
<feature type="domain" description="F-box" evidence="1">
    <location>
        <begin position="8"/>
        <end position="57"/>
    </location>
</feature>
<dbReference type="InterPro" id="IPR001810">
    <property type="entry name" value="F-box_dom"/>
</dbReference>
<accession>A0A4S4MNK1</accession>